<accession>A0AAW8CQE6</accession>
<dbReference type="AlphaFoldDB" id="A0AAW8CQE6"/>
<proteinExistence type="predicted"/>
<name>A0AAW8CQE6_9PAST</name>
<sequence>MLLLDNESSTLNSIRKVVVISESESVQSQVSQLLRSRGLENIEVIGKDFQNERVVLNAEETNGVIIDIKDSTNVGIIAEYVNAIIPQQVWCCLIGNSDSISLAQRLLEKNILYFHCDSQLSLMMESVISSTVSIPRTRNTINVCVLGCKGGIGTSFISTQIVNQIVNHKKVPVLLAQGSDGSQDLDLLFDKRLQGDIVEYGNNLDLFNGDIETLSVEEREKYNFIIYDQPIFNVHRDNFADFFSYSSSFILVVERHVSSLRVAKQFLEQCKREQSATGKPIRTFVCISDCKSEYASQMAKADIENLLGCQIDAVIPFLKKTTANKVFDLKLSKSNIKNLNKLTMKVIGVLSRQKTKESKSFFKAIIRNILGN</sequence>
<evidence type="ECO:0000313" key="1">
    <source>
        <dbReference type="EMBL" id="MDP8187259.1"/>
    </source>
</evidence>
<dbReference type="RefSeq" id="WP_211597785.1">
    <property type="nucleotide sequence ID" value="NZ_JAGRQI010000008.1"/>
</dbReference>
<dbReference type="Gene3D" id="3.40.50.300">
    <property type="entry name" value="P-loop containing nucleotide triphosphate hydrolases"/>
    <property type="match status" value="1"/>
</dbReference>
<organism evidence="1 2">
    <name type="scientific">Pasteurella atlantica</name>
    <dbReference type="NCBI Taxonomy" id="2827233"/>
    <lineage>
        <taxon>Bacteria</taxon>
        <taxon>Pseudomonadati</taxon>
        <taxon>Pseudomonadota</taxon>
        <taxon>Gammaproteobacteria</taxon>
        <taxon>Pasteurellales</taxon>
        <taxon>Pasteurellaceae</taxon>
        <taxon>Pasteurella</taxon>
    </lineage>
</organism>
<dbReference type="InterPro" id="IPR027417">
    <property type="entry name" value="P-loop_NTPase"/>
</dbReference>
<dbReference type="EMBL" id="JASAYJ010000009">
    <property type="protein sequence ID" value="MDP8187259.1"/>
    <property type="molecule type" value="Genomic_DNA"/>
</dbReference>
<reference evidence="1" key="1">
    <citation type="journal article" date="2023" name="Front. Microbiol.">
        <title>Phylogeography and host specificity of Pasteurellaceae pathogenic to sea-farmed fish in the north-east Atlantic.</title>
        <authorList>
            <person name="Gulla S."/>
            <person name="Colquhoun D.J."/>
            <person name="Olsen A.B."/>
            <person name="Spilsberg B."/>
            <person name="Lagesen K."/>
            <person name="Aakesson C.P."/>
            <person name="Strom S."/>
            <person name="Manji F."/>
            <person name="Birkbeck T.H."/>
            <person name="Nilsen H.K."/>
        </authorList>
    </citation>
    <scope>NUCLEOTIDE SEQUENCE</scope>
    <source>
        <strain evidence="1">VIB1234</strain>
    </source>
</reference>
<evidence type="ECO:0000313" key="2">
    <source>
        <dbReference type="Proteomes" id="UP001230466"/>
    </source>
</evidence>
<dbReference type="Proteomes" id="UP001230466">
    <property type="component" value="Unassembled WGS sequence"/>
</dbReference>
<gene>
    <name evidence="1" type="ORF">QJU78_05660</name>
</gene>
<dbReference type="SUPFAM" id="SSF52540">
    <property type="entry name" value="P-loop containing nucleoside triphosphate hydrolases"/>
    <property type="match status" value="1"/>
</dbReference>
<protein>
    <submittedName>
        <fullName evidence="1">Pilus assembly protein</fullName>
    </submittedName>
</protein>
<comment type="caution">
    <text evidence="1">The sequence shown here is derived from an EMBL/GenBank/DDBJ whole genome shotgun (WGS) entry which is preliminary data.</text>
</comment>